<dbReference type="EMBL" id="BK059109">
    <property type="protein sequence ID" value="DAE31499.1"/>
    <property type="molecule type" value="Genomic_DNA"/>
</dbReference>
<feature type="transmembrane region" description="Helical" evidence="1">
    <location>
        <begin position="21"/>
        <end position="46"/>
    </location>
</feature>
<evidence type="ECO:0000256" key="1">
    <source>
        <dbReference type="SAM" id="Phobius"/>
    </source>
</evidence>
<reference evidence="2" key="1">
    <citation type="journal article" date="2021" name="Proc. Natl. Acad. Sci. U.S.A.">
        <title>A Catalog of Tens of Thousands of Viruses from Human Metagenomes Reveals Hidden Associations with Chronic Diseases.</title>
        <authorList>
            <person name="Tisza M.J."/>
            <person name="Buck C.B."/>
        </authorList>
    </citation>
    <scope>NUCLEOTIDE SEQUENCE</scope>
    <source>
        <strain evidence="2">CtBM815</strain>
    </source>
</reference>
<keyword evidence="1" id="KW-1133">Transmembrane helix</keyword>
<accession>A0A8S5RJZ2</accession>
<evidence type="ECO:0000313" key="2">
    <source>
        <dbReference type="EMBL" id="DAE31499.1"/>
    </source>
</evidence>
<name>A0A8S5RJZ2_9VIRU</name>
<sequence length="50" mass="6314">MFRKCPWINPLHQIKIKISVKIYYFFMIIFCKLYILYISFCDFFFINICF</sequence>
<keyword evidence="1" id="KW-0812">Transmembrane</keyword>
<organism evidence="2">
    <name type="scientific">virus sp. ctBM815</name>
    <dbReference type="NCBI Taxonomy" id="2825806"/>
    <lineage>
        <taxon>Viruses</taxon>
    </lineage>
</organism>
<protein>
    <submittedName>
        <fullName evidence="2">Uncharacterized protein</fullName>
    </submittedName>
</protein>
<proteinExistence type="predicted"/>
<keyword evidence="1" id="KW-0472">Membrane</keyword>